<keyword evidence="14" id="KW-1185">Reference proteome</keyword>
<keyword evidence="4" id="KW-1003">Cell membrane</keyword>
<evidence type="ECO:0000259" key="12">
    <source>
        <dbReference type="PROSITE" id="PS50109"/>
    </source>
</evidence>
<proteinExistence type="predicted"/>
<feature type="transmembrane region" description="Helical" evidence="11">
    <location>
        <begin position="12"/>
        <end position="32"/>
    </location>
</feature>
<keyword evidence="9 11" id="KW-1133">Transmembrane helix</keyword>
<name>A0ABY8PMU9_9BACT</name>
<dbReference type="PANTHER" id="PTHR45453">
    <property type="entry name" value="PHOSPHATE REGULON SENSOR PROTEIN PHOR"/>
    <property type="match status" value="1"/>
</dbReference>
<keyword evidence="8 13" id="KW-0418">Kinase</keyword>
<evidence type="ECO:0000256" key="9">
    <source>
        <dbReference type="ARBA" id="ARBA00022989"/>
    </source>
</evidence>
<evidence type="ECO:0000256" key="5">
    <source>
        <dbReference type="ARBA" id="ARBA00022553"/>
    </source>
</evidence>
<evidence type="ECO:0000256" key="10">
    <source>
        <dbReference type="ARBA" id="ARBA00023136"/>
    </source>
</evidence>
<dbReference type="InterPro" id="IPR036890">
    <property type="entry name" value="HATPase_C_sf"/>
</dbReference>
<protein>
    <recommendedName>
        <fullName evidence="3">histidine kinase</fullName>
        <ecNumber evidence="3">2.7.13.3</ecNumber>
    </recommendedName>
</protein>
<organism evidence="13 14">
    <name type="scientific">Marinitoga aeolica</name>
    <dbReference type="NCBI Taxonomy" id="2809031"/>
    <lineage>
        <taxon>Bacteria</taxon>
        <taxon>Thermotogati</taxon>
        <taxon>Thermotogota</taxon>
        <taxon>Thermotogae</taxon>
        <taxon>Petrotogales</taxon>
        <taxon>Petrotogaceae</taxon>
        <taxon>Marinitoga</taxon>
    </lineage>
</organism>
<evidence type="ECO:0000256" key="1">
    <source>
        <dbReference type="ARBA" id="ARBA00000085"/>
    </source>
</evidence>
<dbReference type="SUPFAM" id="SSF55874">
    <property type="entry name" value="ATPase domain of HSP90 chaperone/DNA topoisomerase II/histidine kinase"/>
    <property type="match status" value="1"/>
</dbReference>
<dbReference type="InterPro" id="IPR003661">
    <property type="entry name" value="HisK_dim/P_dom"/>
</dbReference>
<evidence type="ECO:0000256" key="11">
    <source>
        <dbReference type="SAM" id="Phobius"/>
    </source>
</evidence>
<evidence type="ECO:0000256" key="7">
    <source>
        <dbReference type="ARBA" id="ARBA00022692"/>
    </source>
</evidence>
<dbReference type="SMART" id="SM00388">
    <property type="entry name" value="HisKA"/>
    <property type="match status" value="1"/>
</dbReference>
<dbReference type="InterPro" id="IPR036097">
    <property type="entry name" value="HisK_dim/P_sf"/>
</dbReference>
<evidence type="ECO:0000256" key="3">
    <source>
        <dbReference type="ARBA" id="ARBA00012438"/>
    </source>
</evidence>
<dbReference type="InterPro" id="IPR050351">
    <property type="entry name" value="BphY/WalK/GraS-like"/>
</dbReference>
<comment type="catalytic activity">
    <reaction evidence="1">
        <text>ATP + protein L-histidine = ADP + protein N-phospho-L-histidine.</text>
        <dbReference type="EC" id="2.7.13.3"/>
    </reaction>
</comment>
<dbReference type="PANTHER" id="PTHR45453:SF2">
    <property type="entry name" value="HISTIDINE KINASE"/>
    <property type="match status" value="1"/>
</dbReference>
<evidence type="ECO:0000256" key="4">
    <source>
        <dbReference type="ARBA" id="ARBA00022475"/>
    </source>
</evidence>
<dbReference type="CDD" id="cd00082">
    <property type="entry name" value="HisKA"/>
    <property type="match status" value="1"/>
</dbReference>
<dbReference type="InterPro" id="IPR004358">
    <property type="entry name" value="Sig_transdc_His_kin-like_C"/>
</dbReference>
<dbReference type="RefSeq" id="WP_280997246.1">
    <property type="nucleotide sequence ID" value="NZ_CP069362.1"/>
</dbReference>
<evidence type="ECO:0000256" key="6">
    <source>
        <dbReference type="ARBA" id="ARBA00022679"/>
    </source>
</evidence>
<keyword evidence="5" id="KW-0597">Phosphoprotein</keyword>
<dbReference type="Proteomes" id="UP001232493">
    <property type="component" value="Chromosome"/>
</dbReference>
<dbReference type="InterPro" id="IPR005467">
    <property type="entry name" value="His_kinase_dom"/>
</dbReference>
<gene>
    <name evidence="13" type="ORF">JRV97_06155</name>
</gene>
<accession>A0ABY8PMU9</accession>
<dbReference type="Gene3D" id="1.10.287.130">
    <property type="match status" value="1"/>
</dbReference>
<dbReference type="Pfam" id="PF00512">
    <property type="entry name" value="HisKA"/>
    <property type="match status" value="1"/>
</dbReference>
<dbReference type="PROSITE" id="PS50109">
    <property type="entry name" value="HIS_KIN"/>
    <property type="match status" value="1"/>
</dbReference>
<comment type="subcellular location">
    <subcellularLocation>
        <location evidence="2">Cell membrane</location>
        <topology evidence="2">Multi-pass membrane protein</topology>
    </subcellularLocation>
</comment>
<dbReference type="GO" id="GO:0016301">
    <property type="term" value="F:kinase activity"/>
    <property type="evidence" value="ECO:0007669"/>
    <property type="project" value="UniProtKB-KW"/>
</dbReference>
<evidence type="ECO:0000313" key="13">
    <source>
        <dbReference type="EMBL" id="WGS63960.1"/>
    </source>
</evidence>
<dbReference type="PRINTS" id="PR00344">
    <property type="entry name" value="BCTRLSENSOR"/>
</dbReference>
<keyword evidence="7 11" id="KW-0812">Transmembrane</keyword>
<sequence>MLFVFYFLHLLAYWYLIPISFVFLYFIVYIFIEKRIRRILHKGNAYTTKHYNLEYSGLLRELDEMIRTYSLLLLREREGLKEYYEKFNAIFDSIGSGLLVFNENNILQRSNHKAKEIFHNITLKYGMQLSKIFIKSGIKITLESGIYEVYSKKLRKNLQLIISKKSNFIIIAVNDITTYKKLKKNLENARHFARLGEILANAAHGLKTPIARLKMTFQMYELTNDKNYLNQVKNEIDNIQNIVQETLELFKIPEDIKLFSLNLVINDVINNFKKVYPQIKFIVQDMVNVEIKSDEWLFKSAMFNVIQNSIDAVLMKKDQSIIIVKMLRKKGCYKIMLADNGIGMDKTEKEKYLKPFFTTKDNGTGLGTVFLERFVIFQNARLRVNSIKGKGTIISIILEK</sequence>
<keyword evidence="6" id="KW-0808">Transferase</keyword>
<evidence type="ECO:0000313" key="14">
    <source>
        <dbReference type="Proteomes" id="UP001232493"/>
    </source>
</evidence>
<feature type="domain" description="Histidine kinase" evidence="12">
    <location>
        <begin position="201"/>
        <end position="400"/>
    </location>
</feature>
<reference evidence="13 14" key="1">
    <citation type="submission" date="2021-02" db="EMBL/GenBank/DDBJ databases">
        <title>Characterization of Marinitoga sp. nov. str. BP5-C20A.</title>
        <authorList>
            <person name="Erauso G."/>
            <person name="Postec A."/>
        </authorList>
    </citation>
    <scope>NUCLEOTIDE SEQUENCE [LARGE SCALE GENOMIC DNA]</scope>
    <source>
        <strain evidence="13 14">BP5-C20A</strain>
    </source>
</reference>
<evidence type="ECO:0000256" key="2">
    <source>
        <dbReference type="ARBA" id="ARBA00004651"/>
    </source>
</evidence>
<dbReference type="Gene3D" id="3.30.565.10">
    <property type="entry name" value="Histidine kinase-like ATPase, C-terminal domain"/>
    <property type="match status" value="1"/>
</dbReference>
<dbReference type="SMART" id="SM00387">
    <property type="entry name" value="HATPase_c"/>
    <property type="match status" value="1"/>
</dbReference>
<dbReference type="SUPFAM" id="SSF47384">
    <property type="entry name" value="Homodimeric domain of signal transducing histidine kinase"/>
    <property type="match status" value="1"/>
</dbReference>
<keyword evidence="10 11" id="KW-0472">Membrane</keyword>
<dbReference type="EMBL" id="CP069362">
    <property type="protein sequence ID" value="WGS63960.1"/>
    <property type="molecule type" value="Genomic_DNA"/>
</dbReference>
<dbReference type="Pfam" id="PF02518">
    <property type="entry name" value="HATPase_c"/>
    <property type="match status" value="1"/>
</dbReference>
<dbReference type="EC" id="2.7.13.3" evidence="3"/>
<evidence type="ECO:0000256" key="8">
    <source>
        <dbReference type="ARBA" id="ARBA00022777"/>
    </source>
</evidence>
<dbReference type="InterPro" id="IPR003594">
    <property type="entry name" value="HATPase_dom"/>
</dbReference>